<proteinExistence type="predicted"/>
<dbReference type="Gene3D" id="2.60.40.740">
    <property type="match status" value="1"/>
</dbReference>
<keyword evidence="1" id="KW-0732">Signal</keyword>
<feature type="domain" description="DUF11" evidence="2">
    <location>
        <begin position="215"/>
        <end position="321"/>
    </location>
</feature>
<feature type="chain" id="PRO_5034473467" description="DUF11 domain-containing protein" evidence="1">
    <location>
        <begin position="24"/>
        <end position="1190"/>
    </location>
</feature>
<accession>A0A8H9LA69</accession>
<dbReference type="Pfam" id="PF01345">
    <property type="entry name" value="DUF11"/>
    <property type="match status" value="3"/>
</dbReference>
<feature type="signal peptide" evidence="1">
    <location>
        <begin position="1"/>
        <end position="23"/>
    </location>
</feature>
<dbReference type="AlphaFoldDB" id="A0A8H9LA69"/>
<evidence type="ECO:0000256" key="1">
    <source>
        <dbReference type="SAM" id="SignalP"/>
    </source>
</evidence>
<gene>
    <name evidence="3" type="ORF">GCM10008956_33370</name>
</gene>
<comment type="caution">
    <text evidence="3">The sequence shown here is derived from an EMBL/GenBank/DDBJ whole genome shotgun (WGS) entry which is preliminary data.</text>
</comment>
<keyword evidence="4" id="KW-1185">Reference proteome</keyword>
<dbReference type="SUPFAM" id="SSF75011">
    <property type="entry name" value="3-carboxy-cis,cis-mucoante lactonizing enzyme"/>
    <property type="match status" value="1"/>
</dbReference>
<dbReference type="NCBIfam" id="TIGR01451">
    <property type="entry name" value="B_ant_repeat"/>
    <property type="match status" value="3"/>
</dbReference>
<dbReference type="InterPro" id="IPR051172">
    <property type="entry name" value="Chlamydia_OmcB"/>
</dbReference>
<dbReference type="EMBL" id="BMQG01000016">
    <property type="protein sequence ID" value="GGM54810.1"/>
    <property type="molecule type" value="Genomic_DNA"/>
</dbReference>
<dbReference type="InterPro" id="IPR001434">
    <property type="entry name" value="OmcB-like_DUF11"/>
</dbReference>
<reference evidence="4" key="1">
    <citation type="journal article" date="2019" name="Int. J. Syst. Evol. Microbiol.">
        <title>The Global Catalogue of Microorganisms (GCM) 10K type strain sequencing project: providing services to taxonomists for standard genome sequencing and annotation.</title>
        <authorList>
            <consortium name="The Broad Institute Genomics Platform"/>
            <consortium name="The Broad Institute Genome Sequencing Center for Infectious Disease"/>
            <person name="Wu L."/>
            <person name="Ma J."/>
        </authorList>
    </citation>
    <scope>NUCLEOTIDE SEQUENCE [LARGE SCALE GENOMIC DNA]</scope>
    <source>
        <strain evidence="4">JCM 31047</strain>
    </source>
</reference>
<name>A0A8H9LA69_9DEIO</name>
<dbReference type="RefSeq" id="WP_110827768.1">
    <property type="nucleotide sequence ID" value="NZ_BMQG01000016.1"/>
</dbReference>
<organism evidence="3 4">
    <name type="scientific">Deinococcus arenae</name>
    <dbReference type="NCBI Taxonomy" id="1452751"/>
    <lineage>
        <taxon>Bacteria</taxon>
        <taxon>Thermotogati</taxon>
        <taxon>Deinococcota</taxon>
        <taxon>Deinococci</taxon>
        <taxon>Deinococcales</taxon>
        <taxon>Deinococcaceae</taxon>
        <taxon>Deinococcus</taxon>
    </lineage>
</organism>
<evidence type="ECO:0000259" key="2">
    <source>
        <dbReference type="Pfam" id="PF01345"/>
    </source>
</evidence>
<feature type="domain" description="DUF11" evidence="2">
    <location>
        <begin position="527"/>
        <end position="640"/>
    </location>
</feature>
<dbReference type="PANTHER" id="PTHR34819">
    <property type="entry name" value="LARGE CYSTEINE-RICH PERIPLASMIC PROTEIN OMCB"/>
    <property type="match status" value="1"/>
</dbReference>
<evidence type="ECO:0000313" key="4">
    <source>
        <dbReference type="Proteomes" id="UP000600547"/>
    </source>
</evidence>
<feature type="domain" description="DUF11" evidence="2">
    <location>
        <begin position="916"/>
        <end position="982"/>
    </location>
</feature>
<dbReference type="InterPro" id="IPR047589">
    <property type="entry name" value="DUF11_rpt"/>
</dbReference>
<dbReference type="Proteomes" id="UP000600547">
    <property type="component" value="Unassembled WGS sequence"/>
</dbReference>
<sequence length="1190" mass="120654">MHTLLTAVRRLLPLAALSGLSLAAATTCTASSPWVQSFNSNATLSSVQNHAYVTDPGTVTNTWGKYTFWQDIDHTGNGGYALFLNVANFENRSGALLSTPRVLFQQVLNVPAGSQLNYQNYARTHATAPAQLRYEFLDTASGTLLARTDGSVLTTGYTLQSVPAFTAPGAQVTLRILTLKDGVSGDANVLKLDDLKLSCVPQAQLTLTKGSNGPWTVGQSGAAYTLTVRNSGSATTAGLVTVKDQLPAGISVPASFTPASGWTCATSAGTVTCTGTPNLAAGASVTLSVPVSVGLGAVGTITNRASVGGGSDPNPIPDPATCTSTAGQCATATTTVTTPAPPAPVTGTCTVSAPFTRTFDTNAPSGEVRNHTYLSDPTVVNATDGTYTFWKDIDHTGNGGFALFLNVANFEGKNGGALSTPRVLFEQQITVPAGAELSYSNWVRSHSSTATQLRYVFRDAGGSVLQQVDGALVTTGYTLQSVPTFTSPGSQVTLQLLTLKDGTSADANVLKLDDLSLSCPVPARPQLTLTKTSNGPWTPLQSGATYTLTVKNDSAVTSSGAVTVKDQLPTGISAPASFTPASGWTCVTSAGAVTCTGTPNLAAGAGVALTVPVTVAAEAVGTVTNRASVGGGGDPDPIPDPATCTSTGGQCATTTTTVTVPTAAPTCEKVYALTVTPGGSTLDGVSINELDVTGNVIGTQIAAIGGTSATLAISPDARRFFVATDDNRLRVYEPATRTWYAGGTFSGVSGRLVRMAVTSSGAGYAMDGGGNLWSFTTGSSSGYAVTALGQVTSVSSGAPSFQDNGDFFADSSGKLYMISAVTGSTSIDLWLITPAGSSASAEYLGSFSNPSQNSQFNGIAASPSGIYARDNLGRLVKLDLVNVTYMPVGSPSLGSTDLASCTYPVLAPSLGAVKSVTKVAGTTGDRVQPGDTLEYRVVIRNSGTLPAGGVTFTDALPAGTTYVPGSARVNGASTTVTNGASTNLGGAAYPFAQPVGICSGPTTACTTQVLKIDSTPAALDNEAVVTFRVTVNAPASYPASVRNTALARYAGGPTGGVPSNEVVTPVFEPAKLTVTKTVQNITRGGPVGTSSSGNPGDVLEYCIATTNVGGLNATNIIFSDTVPANTAFTVGGFAPGQDLRVITPAGTVYYTAAADGDAGLLSSGKVTVQGGSFVLAPTQTVTICFRASIQ</sequence>
<protein>
    <recommendedName>
        <fullName evidence="2">DUF11 domain-containing protein</fullName>
    </recommendedName>
</protein>
<dbReference type="PANTHER" id="PTHR34819:SF3">
    <property type="entry name" value="CELL SURFACE PROTEIN"/>
    <property type="match status" value="1"/>
</dbReference>
<evidence type="ECO:0000313" key="3">
    <source>
        <dbReference type="EMBL" id="GGM54810.1"/>
    </source>
</evidence>